<dbReference type="EMBL" id="FTPD01000045">
    <property type="protein sequence ID" value="SIT57993.1"/>
    <property type="molecule type" value="Genomic_DNA"/>
</dbReference>
<feature type="region of interest" description="Disordered" evidence="1">
    <location>
        <begin position="32"/>
        <end position="57"/>
    </location>
</feature>
<organism evidence="2 3">
    <name type="scientific">Mesorhizobium prunaredense</name>
    <dbReference type="NCBI Taxonomy" id="1631249"/>
    <lineage>
        <taxon>Bacteria</taxon>
        <taxon>Pseudomonadati</taxon>
        <taxon>Pseudomonadota</taxon>
        <taxon>Alphaproteobacteria</taxon>
        <taxon>Hyphomicrobiales</taxon>
        <taxon>Phyllobacteriaceae</taxon>
        <taxon>Mesorhizobium</taxon>
    </lineage>
</organism>
<dbReference type="Proteomes" id="UP000188388">
    <property type="component" value="Unassembled WGS sequence"/>
</dbReference>
<name>A0A1R3VDJ9_9HYPH</name>
<dbReference type="AlphaFoldDB" id="A0A1R3VDJ9"/>
<reference evidence="3" key="1">
    <citation type="submission" date="2017-01" db="EMBL/GenBank/DDBJ databases">
        <authorList>
            <person name="Brunel B."/>
        </authorList>
    </citation>
    <scope>NUCLEOTIDE SEQUENCE [LARGE SCALE GENOMIC DNA]</scope>
</reference>
<gene>
    <name evidence="2" type="ORF">BQ8794_50095</name>
</gene>
<keyword evidence="3" id="KW-1185">Reference proteome</keyword>
<accession>A0A1R3VDJ9</accession>
<protein>
    <submittedName>
        <fullName evidence="2">Uncharacterized protein</fullName>
    </submittedName>
</protein>
<evidence type="ECO:0000313" key="3">
    <source>
        <dbReference type="Proteomes" id="UP000188388"/>
    </source>
</evidence>
<proteinExistence type="predicted"/>
<sequence>MEVGCPVAMAPGTTSAEAFSIGVADIIKPISRPAHSHARGTTNPIRPAQEVTTRNNL</sequence>
<feature type="compositionally biased region" description="Polar residues" evidence="1">
    <location>
        <begin position="39"/>
        <end position="57"/>
    </location>
</feature>
<evidence type="ECO:0000313" key="2">
    <source>
        <dbReference type="EMBL" id="SIT57993.1"/>
    </source>
</evidence>
<evidence type="ECO:0000256" key="1">
    <source>
        <dbReference type="SAM" id="MobiDB-lite"/>
    </source>
</evidence>